<keyword evidence="8" id="KW-1185">Reference proteome</keyword>
<organism evidence="7 8">
    <name type="scientific">Williamsia serinedens</name>
    <dbReference type="NCBI Taxonomy" id="391736"/>
    <lineage>
        <taxon>Bacteria</taxon>
        <taxon>Bacillati</taxon>
        <taxon>Actinomycetota</taxon>
        <taxon>Actinomycetes</taxon>
        <taxon>Mycobacteriales</taxon>
        <taxon>Nocardiaceae</taxon>
        <taxon>Williamsia</taxon>
    </lineage>
</organism>
<keyword evidence="3" id="KW-0328">Glycosyltransferase</keyword>
<feature type="compositionally biased region" description="Polar residues" evidence="5">
    <location>
        <begin position="483"/>
        <end position="492"/>
    </location>
</feature>
<dbReference type="NCBIfam" id="TIGR03965">
    <property type="entry name" value="mycofact_glyco"/>
    <property type="match status" value="1"/>
</dbReference>
<dbReference type="InterPro" id="IPR029044">
    <property type="entry name" value="Nucleotide-diphossugar_trans"/>
</dbReference>
<name>A0ABT1H3W7_9NOCA</name>
<proteinExistence type="inferred from homology"/>
<feature type="region of interest" description="Disordered" evidence="5">
    <location>
        <begin position="466"/>
        <end position="492"/>
    </location>
</feature>
<dbReference type="PANTHER" id="PTHR43179:SF12">
    <property type="entry name" value="GALACTOFURANOSYLTRANSFERASE GLFT2"/>
    <property type="match status" value="1"/>
</dbReference>
<dbReference type="Gene3D" id="3.90.550.10">
    <property type="entry name" value="Spore Coat Polysaccharide Biosynthesis Protein SpsA, Chain A"/>
    <property type="match status" value="1"/>
</dbReference>
<sequence>MVDPWLIGGWPLRTVRLDQTTSRLARRDRFVVGDPASARFARTLIELGVATPIVRSGRTGIAVTVVVPVRDDAAGLDRLLRSVRDTPVIVVDDASAIPVRVDVDVHPSVTVIRLPVNRGPGAARVVGARAAGTPLVAFLDSDVVAEAGWLDHLLPHFDDPLVDIVAPRVLADTGSDGVVARYDAATSSLDRGDRLCRVAPHTAVTFVPGAAMVVRSTWATAWDEDLRIGEDVDLCWRVVAAGRAVQFVPTARVRHQHRRTGLLGVLRRRHQYGTGTCGLARRHRAAGAPIELTPLTAAVLLAATGLPWHIRAAAGVIGLATDHRHHRRLVAQTPVASAVATRVVARAAPHALRHLASLAVRVYAPVAVAVAVVSPVSRRWAAVAIAADLVLRTRDAVTPASHGAGKRAVDVVAFPVIGLLDDLAYCAGVWSGAVRARSVAGLLPTVRPRARTAQVAGAVNIPTTSRWNASRSSGPARSRSSSLTRYHSAASS</sequence>
<evidence type="ECO:0000256" key="3">
    <source>
        <dbReference type="ARBA" id="ARBA00022676"/>
    </source>
</evidence>
<feature type="compositionally biased region" description="Low complexity" evidence="5">
    <location>
        <begin position="470"/>
        <end position="482"/>
    </location>
</feature>
<evidence type="ECO:0000313" key="7">
    <source>
        <dbReference type="EMBL" id="MCP2161442.1"/>
    </source>
</evidence>
<dbReference type="Pfam" id="PF00535">
    <property type="entry name" value="Glycos_transf_2"/>
    <property type="match status" value="1"/>
</dbReference>
<accession>A0ABT1H3W7</accession>
<dbReference type="InterPro" id="IPR001173">
    <property type="entry name" value="Glyco_trans_2-like"/>
</dbReference>
<evidence type="ECO:0000259" key="6">
    <source>
        <dbReference type="Pfam" id="PF00535"/>
    </source>
</evidence>
<dbReference type="PANTHER" id="PTHR43179">
    <property type="entry name" value="RHAMNOSYLTRANSFERASE WBBL"/>
    <property type="match status" value="1"/>
</dbReference>
<protein>
    <submittedName>
        <fullName evidence="7">Mycofactocin system glycosyltransferase</fullName>
    </submittedName>
</protein>
<evidence type="ECO:0000256" key="5">
    <source>
        <dbReference type="SAM" id="MobiDB-lite"/>
    </source>
</evidence>
<evidence type="ECO:0000313" key="8">
    <source>
        <dbReference type="Proteomes" id="UP001205740"/>
    </source>
</evidence>
<comment type="similarity">
    <text evidence="2">Belongs to the glycosyltransferase 2 family.</text>
</comment>
<dbReference type="RefSeq" id="WP_253654998.1">
    <property type="nucleotide sequence ID" value="NZ_BAAAOE010000002.1"/>
</dbReference>
<dbReference type="SUPFAM" id="SSF53448">
    <property type="entry name" value="Nucleotide-diphospho-sugar transferases"/>
    <property type="match status" value="1"/>
</dbReference>
<feature type="domain" description="Glycosyltransferase 2-like" evidence="6">
    <location>
        <begin position="64"/>
        <end position="214"/>
    </location>
</feature>
<comment type="pathway">
    <text evidence="1">Cell wall biogenesis; cell wall polysaccharide biosynthesis.</text>
</comment>
<dbReference type="EMBL" id="JAMTCG010000004">
    <property type="protein sequence ID" value="MCP2161442.1"/>
    <property type="molecule type" value="Genomic_DNA"/>
</dbReference>
<gene>
    <name evidence="7" type="ORF">LX12_002637</name>
</gene>
<evidence type="ECO:0000256" key="1">
    <source>
        <dbReference type="ARBA" id="ARBA00004776"/>
    </source>
</evidence>
<keyword evidence="4" id="KW-0808">Transferase</keyword>
<evidence type="ECO:0000256" key="2">
    <source>
        <dbReference type="ARBA" id="ARBA00006739"/>
    </source>
</evidence>
<comment type="caution">
    <text evidence="7">The sequence shown here is derived from an EMBL/GenBank/DDBJ whole genome shotgun (WGS) entry which is preliminary data.</text>
</comment>
<reference evidence="7 8" key="1">
    <citation type="submission" date="2022-06" db="EMBL/GenBank/DDBJ databases">
        <title>Genomic Encyclopedia of Archaeal and Bacterial Type Strains, Phase II (KMG-II): from individual species to whole genera.</title>
        <authorList>
            <person name="Goeker M."/>
        </authorList>
    </citation>
    <scope>NUCLEOTIDE SEQUENCE [LARGE SCALE GENOMIC DNA]</scope>
    <source>
        <strain evidence="7 8">DSM 45037</strain>
    </source>
</reference>
<dbReference type="InterPro" id="IPR023981">
    <property type="entry name" value="MftF"/>
</dbReference>
<dbReference type="Proteomes" id="UP001205740">
    <property type="component" value="Unassembled WGS sequence"/>
</dbReference>
<evidence type="ECO:0000256" key="4">
    <source>
        <dbReference type="ARBA" id="ARBA00022679"/>
    </source>
</evidence>